<dbReference type="OrthoDB" id="3980401at2759"/>
<dbReference type="PANTHER" id="PTHR40018:SF1">
    <property type="entry name" value="[PSI+] INDUCTION PROTEIN 2"/>
    <property type="match status" value="1"/>
</dbReference>
<evidence type="ECO:0000256" key="1">
    <source>
        <dbReference type="SAM" id="MobiDB-lite"/>
    </source>
</evidence>
<feature type="compositionally biased region" description="Polar residues" evidence="1">
    <location>
        <begin position="203"/>
        <end position="225"/>
    </location>
</feature>
<comment type="caution">
    <text evidence="3">The sequence shown here is derived from an EMBL/GenBank/DDBJ whole genome shotgun (WGS) entry which is preliminary data.</text>
</comment>
<evidence type="ECO:0000313" key="3">
    <source>
        <dbReference type="EMBL" id="OBA26929.1"/>
    </source>
</evidence>
<name>A0A1B7TDV0_9ASCO</name>
<keyword evidence="2" id="KW-0812">Transmembrane</keyword>
<evidence type="ECO:0000256" key="2">
    <source>
        <dbReference type="SAM" id="Phobius"/>
    </source>
</evidence>
<feature type="region of interest" description="Disordered" evidence="1">
    <location>
        <begin position="155"/>
        <end position="225"/>
    </location>
</feature>
<dbReference type="PANTHER" id="PTHR40018">
    <property type="entry name" value="[PSI+] INDUCTION PROTEIN 2"/>
    <property type="match status" value="1"/>
</dbReference>
<evidence type="ECO:0000313" key="4">
    <source>
        <dbReference type="Proteomes" id="UP000092321"/>
    </source>
</evidence>
<protein>
    <submittedName>
        <fullName evidence="3">Uncharacterized protein</fullName>
    </submittedName>
</protein>
<reference evidence="4" key="1">
    <citation type="journal article" date="2016" name="Proc. Natl. Acad. Sci. U.S.A.">
        <title>Comparative genomics of biotechnologically important yeasts.</title>
        <authorList>
            <person name="Riley R."/>
            <person name="Haridas S."/>
            <person name="Wolfe K.H."/>
            <person name="Lopes M.R."/>
            <person name="Hittinger C.T."/>
            <person name="Goeker M."/>
            <person name="Salamov A.A."/>
            <person name="Wisecaver J.H."/>
            <person name="Long T.M."/>
            <person name="Calvey C.H."/>
            <person name="Aerts A.L."/>
            <person name="Barry K.W."/>
            <person name="Choi C."/>
            <person name="Clum A."/>
            <person name="Coughlan A.Y."/>
            <person name="Deshpande S."/>
            <person name="Douglass A.P."/>
            <person name="Hanson S.J."/>
            <person name="Klenk H.-P."/>
            <person name="LaButti K.M."/>
            <person name="Lapidus A."/>
            <person name="Lindquist E.A."/>
            <person name="Lipzen A.M."/>
            <person name="Meier-Kolthoff J.P."/>
            <person name="Ohm R.A."/>
            <person name="Otillar R.P."/>
            <person name="Pangilinan J.L."/>
            <person name="Peng Y."/>
            <person name="Rokas A."/>
            <person name="Rosa C.A."/>
            <person name="Scheuner C."/>
            <person name="Sibirny A.A."/>
            <person name="Slot J.C."/>
            <person name="Stielow J.B."/>
            <person name="Sun H."/>
            <person name="Kurtzman C.P."/>
            <person name="Blackwell M."/>
            <person name="Grigoriev I.V."/>
            <person name="Jeffries T.W."/>
        </authorList>
    </citation>
    <scope>NUCLEOTIDE SEQUENCE [LARGE SCALE GENOMIC DNA]</scope>
    <source>
        <strain evidence="4">NRRL Y-1626</strain>
    </source>
</reference>
<keyword evidence="2" id="KW-0472">Membrane</keyword>
<feature type="compositionally biased region" description="Basic and acidic residues" evidence="1">
    <location>
        <begin position="155"/>
        <end position="171"/>
    </location>
</feature>
<accession>A0A1B7TDV0</accession>
<feature type="compositionally biased region" description="Low complexity" evidence="1">
    <location>
        <begin position="185"/>
        <end position="202"/>
    </location>
</feature>
<keyword evidence="2" id="KW-1133">Transmembrane helix</keyword>
<dbReference type="Proteomes" id="UP000092321">
    <property type="component" value="Unassembled WGS sequence"/>
</dbReference>
<proteinExistence type="predicted"/>
<dbReference type="InterPro" id="IPR037504">
    <property type="entry name" value="PSI_induc_2"/>
</dbReference>
<feature type="compositionally biased region" description="Polar residues" evidence="1">
    <location>
        <begin position="172"/>
        <end position="184"/>
    </location>
</feature>
<sequence>MSRVADFILKPPPSATIVQRSWTSDVGSTVKSAKHWDTCMANKACKIIAIVFISIAGLIVFWLLGSFFRCLRTGCEGWYSFFCWPCQCGNNRRSMQQQQPMAYPPQYVATPQPQWNSNLAGQGNYYSNDRNRNDYGRVFEEDLELETQDFDLEAQKQKSEQKLKEKAKQDNSDTASWFNYNPFGSKTNDTSKTNMNSNTNTSQAETSTYEEYNPFSKFSQNSNKH</sequence>
<organism evidence="3 4">
    <name type="scientific">Hanseniaspora valbyensis NRRL Y-1626</name>
    <dbReference type="NCBI Taxonomy" id="766949"/>
    <lineage>
        <taxon>Eukaryota</taxon>
        <taxon>Fungi</taxon>
        <taxon>Dikarya</taxon>
        <taxon>Ascomycota</taxon>
        <taxon>Saccharomycotina</taxon>
        <taxon>Saccharomycetes</taxon>
        <taxon>Saccharomycodales</taxon>
        <taxon>Saccharomycodaceae</taxon>
        <taxon>Hanseniaspora</taxon>
    </lineage>
</organism>
<dbReference type="AlphaFoldDB" id="A0A1B7TDV0"/>
<dbReference type="GO" id="GO:0005886">
    <property type="term" value="C:plasma membrane"/>
    <property type="evidence" value="ECO:0007669"/>
    <property type="project" value="TreeGrafter"/>
</dbReference>
<gene>
    <name evidence="3" type="ORF">HANVADRAFT_2301</name>
</gene>
<feature type="transmembrane region" description="Helical" evidence="2">
    <location>
        <begin position="44"/>
        <end position="65"/>
    </location>
</feature>
<dbReference type="GO" id="GO:0005935">
    <property type="term" value="C:cellular bud neck"/>
    <property type="evidence" value="ECO:0007669"/>
    <property type="project" value="TreeGrafter"/>
</dbReference>
<keyword evidence="4" id="KW-1185">Reference proteome</keyword>
<dbReference type="EMBL" id="LXPE01000012">
    <property type="protein sequence ID" value="OBA26929.1"/>
    <property type="molecule type" value="Genomic_DNA"/>
</dbReference>